<evidence type="ECO:0000259" key="2">
    <source>
        <dbReference type="PROSITE" id="PS51502"/>
    </source>
</evidence>
<protein>
    <recommendedName>
        <fullName evidence="2">Stress-response A/B barrel domain-containing protein</fullName>
    </recommendedName>
</protein>
<dbReference type="InterPro" id="IPR013097">
    <property type="entry name" value="Dabb"/>
</dbReference>
<name>A0A2J6QIW6_9HELO</name>
<comment type="subunit">
    <text evidence="1">Homodimer.</text>
</comment>
<gene>
    <name evidence="3" type="ORF">NA56DRAFT_744382</name>
</gene>
<evidence type="ECO:0000313" key="3">
    <source>
        <dbReference type="EMBL" id="PMD26194.1"/>
    </source>
</evidence>
<dbReference type="AlphaFoldDB" id="A0A2J6QIW6"/>
<keyword evidence="4" id="KW-1185">Reference proteome</keyword>
<dbReference type="EMBL" id="KZ613468">
    <property type="protein sequence ID" value="PMD26194.1"/>
    <property type="molecule type" value="Genomic_DNA"/>
</dbReference>
<dbReference type="Gene3D" id="3.30.70.100">
    <property type="match status" value="1"/>
</dbReference>
<dbReference type="SMART" id="SM00886">
    <property type="entry name" value="Dabb"/>
    <property type="match status" value="1"/>
</dbReference>
<organism evidence="3 4">
    <name type="scientific">Hyaloscypha hepaticicola</name>
    <dbReference type="NCBI Taxonomy" id="2082293"/>
    <lineage>
        <taxon>Eukaryota</taxon>
        <taxon>Fungi</taxon>
        <taxon>Dikarya</taxon>
        <taxon>Ascomycota</taxon>
        <taxon>Pezizomycotina</taxon>
        <taxon>Leotiomycetes</taxon>
        <taxon>Helotiales</taxon>
        <taxon>Hyaloscyphaceae</taxon>
        <taxon>Hyaloscypha</taxon>
    </lineage>
</organism>
<evidence type="ECO:0000256" key="1">
    <source>
        <dbReference type="ARBA" id="ARBA00011738"/>
    </source>
</evidence>
<dbReference type="InterPro" id="IPR011008">
    <property type="entry name" value="Dimeric_a/b-barrel"/>
</dbReference>
<dbReference type="STRING" id="1745343.A0A2J6QIW6"/>
<evidence type="ECO:0000313" key="4">
    <source>
        <dbReference type="Proteomes" id="UP000235672"/>
    </source>
</evidence>
<accession>A0A2J6QIW6</accession>
<dbReference type="PROSITE" id="PS51502">
    <property type="entry name" value="S_R_A_B_BARREL"/>
    <property type="match status" value="1"/>
</dbReference>
<dbReference type="OrthoDB" id="42919at2759"/>
<dbReference type="Proteomes" id="UP000235672">
    <property type="component" value="Unassembled WGS sequence"/>
</dbReference>
<feature type="domain" description="Stress-response A/B barrel" evidence="2">
    <location>
        <begin position="3"/>
        <end position="101"/>
    </location>
</feature>
<proteinExistence type="predicted"/>
<dbReference type="SUPFAM" id="SSF54909">
    <property type="entry name" value="Dimeric alpha+beta barrel"/>
    <property type="match status" value="1"/>
</dbReference>
<dbReference type="InterPro" id="IPR044662">
    <property type="entry name" value="HS1/DABB1-like"/>
</dbReference>
<dbReference type="PANTHER" id="PTHR33178:SF17">
    <property type="entry name" value="STRESS-RESPONSE A_B BARREL DOMAIN-CONTAINING PROTEIN"/>
    <property type="match status" value="1"/>
</dbReference>
<sequence>MTIIHIVLFKFLPSTTVTQKSSFLTALRTLKSLPCVLDNRLIVGGPPVTNPIAKSKGFEYALVSFHRDREALEEYQASKEHEEVVSTYFYPYKEDVVRFDFEVDEEDEVMIGILPMLAGKMLR</sequence>
<dbReference type="Pfam" id="PF07876">
    <property type="entry name" value="Dabb"/>
    <property type="match status" value="1"/>
</dbReference>
<reference evidence="3 4" key="1">
    <citation type="submission" date="2016-05" db="EMBL/GenBank/DDBJ databases">
        <title>A degradative enzymes factory behind the ericoid mycorrhizal symbiosis.</title>
        <authorList>
            <consortium name="DOE Joint Genome Institute"/>
            <person name="Martino E."/>
            <person name="Morin E."/>
            <person name="Grelet G."/>
            <person name="Kuo A."/>
            <person name="Kohler A."/>
            <person name="Daghino S."/>
            <person name="Barry K."/>
            <person name="Choi C."/>
            <person name="Cichocki N."/>
            <person name="Clum A."/>
            <person name="Copeland A."/>
            <person name="Hainaut M."/>
            <person name="Haridas S."/>
            <person name="Labutti K."/>
            <person name="Lindquist E."/>
            <person name="Lipzen A."/>
            <person name="Khouja H.-R."/>
            <person name="Murat C."/>
            <person name="Ohm R."/>
            <person name="Olson A."/>
            <person name="Spatafora J."/>
            <person name="Veneault-Fourrey C."/>
            <person name="Henrissat B."/>
            <person name="Grigoriev I."/>
            <person name="Martin F."/>
            <person name="Perotto S."/>
        </authorList>
    </citation>
    <scope>NUCLEOTIDE SEQUENCE [LARGE SCALE GENOMIC DNA]</scope>
    <source>
        <strain evidence="3 4">UAMH 7357</strain>
    </source>
</reference>
<dbReference type="PANTHER" id="PTHR33178">
    <property type="match status" value="1"/>
</dbReference>